<dbReference type="InterPro" id="IPR012337">
    <property type="entry name" value="RNaseH-like_sf"/>
</dbReference>
<dbReference type="GO" id="GO:0016787">
    <property type="term" value="F:hydrolase activity"/>
    <property type="evidence" value="ECO:0007669"/>
    <property type="project" value="UniProtKB-KW"/>
</dbReference>
<dbReference type="InterPro" id="IPR043502">
    <property type="entry name" value="DNA/RNA_pol_sf"/>
</dbReference>
<dbReference type="InterPro" id="IPR041373">
    <property type="entry name" value="RT_RNaseH"/>
</dbReference>
<evidence type="ECO:0000259" key="8">
    <source>
        <dbReference type="PROSITE" id="PS50994"/>
    </source>
</evidence>
<evidence type="ECO:0000256" key="1">
    <source>
        <dbReference type="ARBA" id="ARBA00022679"/>
    </source>
</evidence>
<dbReference type="Pfam" id="PF17921">
    <property type="entry name" value="Integrase_H2C2"/>
    <property type="match status" value="1"/>
</dbReference>
<dbReference type="Pfam" id="PF17917">
    <property type="entry name" value="RT_RNaseH"/>
    <property type="match status" value="1"/>
</dbReference>
<evidence type="ECO:0000256" key="3">
    <source>
        <dbReference type="ARBA" id="ARBA00022722"/>
    </source>
</evidence>
<keyword evidence="10" id="KW-1185">Reference proteome</keyword>
<sequence length="1242" mass="144530">MAWSANDSKQIQPFDGKVSFLPWLKKFELALPSTVIDSKEKKRCLMLSLNHNVFEELVDLKLVDKDFDHIVRYLGSRYCRKLTEVEAQRILGSRIQGQDESIQDYAADIQKLVSTAFPSAPESQTLFYFTNGIRNIHVKRDLLKSRFESIWDAVEAASRAQSVEDSLGDDGGANICAMTRTNQSPESQKIQRLENKIESLNQELSELRIRNGPKCHNCQKYGHIARNFRFLHKGSNQNYAFQIRPITSLLIPTRVTMLWGLFYLKYCLTVRRLSYISPVKYSTTRKELLAVIWSLKKFKPYLIGKKFTLRTDHKPLSSIQSTGSYVGQLTRWIDLISEYDFDIQHRSGRAHTNADTLSRYCCAIDRDFTADRFAAFSWIPDEIRSEQMNDKTIKQFMKAKNSKSGPIDWNADPLASILTRQEHALTIKNGILYRKYDSSNYKSLRLVLPRSLIPHVMKLCHDDRGHPGYINTLNIVRNRFYWPKLRKDIQSYCEACRMCASRNNPCPKIKARMVETLSDGILDRIAMDILGPLPTSNRGNKYVLVVSDYFSKNTVAKTFVNIFVFRFGVPKQVHTDHGSNFEFELFSHICRLLNIQKTRKTPYHPQSNGMVERFNRTLINMLSKTIKESTHWEEHLNGMFFAYNTTAHTSTKISPFEIMFKREARLPIDNSLRYNTFSQNFDETEISKILDSVKSNIRKSQKHQADEYNKSMWELNIFKGDRVYIQYPHDENGIINTFSKFWRGPYCYGRTQIDIHSYIHISGDEGEMSDDPSKWIRSLIKAQQEQTESLINAHKEQFSEILENVISMFSKVSSAPTFVAYDSSKEKFSAYLSRLQHHFQACGISDSAQKKSRFLSWVGSETYTLLGNIRPGFEKDCSFEEISHILSEYEAEEFHFNHARVEFNRCNLKPNQTYREWVAELREIAERCGFKCPKKECQCSLVDENIRDAIILRTPHKHIQSALLQQKSPTLERVLSIAGSMLMTSKTMKAIEMEDTECTTRLGTYDINVVENQLDYFLGDLLRHQSGNNRDTQISNVSKNSWLKYKQSAIKSYSFHEGKCSVIYMFPDGNQMIEEFDTNSRVLKCRKWKNSSLSHASVHNGKYTAQPWDIEIGTEAEWELQSNYQNDMINESSFNPFLCRIDTKDYFMWKVKNIPYPIDHYEINIENNQIVIRTINKKYFKRFKVTDMERFGLLLEVDRITYSHSCDTLTIMYPKPKEILQSEQKTLYEVEQHAIAVAEDNK</sequence>
<dbReference type="Gene3D" id="3.30.420.10">
    <property type="entry name" value="Ribonuclease H-like superfamily/Ribonuclease H"/>
    <property type="match status" value="1"/>
</dbReference>
<dbReference type="InterPro" id="IPR036397">
    <property type="entry name" value="RNaseH_sf"/>
</dbReference>
<proteinExistence type="predicted"/>
<dbReference type="AlphaFoldDB" id="A0A0C2MMK6"/>
<dbReference type="InterPro" id="IPR026224">
    <property type="entry name" value="DPCD"/>
</dbReference>
<dbReference type="PANTHER" id="PTHR37984:SF15">
    <property type="entry name" value="INTEGRASE CATALYTIC DOMAIN-CONTAINING PROTEIN"/>
    <property type="match status" value="1"/>
</dbReference>
<dbReference type="PROSITE" id="PS50994">
    <property type="entry name" value="INTEGRASE"/>
    <property type="match status" value="1"/>
</dbReference>
<reference evidence="9 10" key="1">
    <citation type="journal article" date="2014" name="Genome Biol. Evol.">
        <title>The genome of the myxosporean Thelohanellus kitauei shows adaptations to nutrient acquisition within its fish host.</title>
        <authorList>
            <person name="Yang Y."/>
            <person name="Xiong J."/>
            <person name="Zhou Z."/>
            <person name="Huo F."/>
            <person name="Miao W."/>
            <person name="Ran C."/>
            <person name="Liu Y."/>
            <person name="Zhang J."/>
            <person name="Feng J."/>
            <person name="Wang M."/>
            <person name="Wang M."/>
            <person name="Wang L."/>
            <person name="Yao B."/>
        </authorList>
    </citation>
    <scope>NUCLEOTIDE SEQUENCE [LARGE SCALE GENOMIC DNA]</scope>
    <source>
        <strain evidence="9">Wuqing</strain>
    </source>
</reference>
<dbReference type="FunFam" id="3.30.420.10:FF:000032">
    <property type="entry name" value="Retrovirus-related Pol polyprotein from transposon 297-like Protein"/>
    <property type="match status" value="1"/>
</dbReference>
<dbReference type="Pfam" id="PF14913">
    <property type="entry name" value="DPCD"/>
    <property type="match status" value="1"/>
</dbReference>
<protein>
    <submittedName>
        <fullName evidence="9">Protein DPCD</fullName>
    </submittedName>
</protein>
<feature type="coiled-coil region" evidence="7">
    <location>
        <begin position="183"/>
        <end position="210"/>
    </location>
</feature>
<keyword evidence="5" id="KW-0378">Hydrolase</keyword>
<evidence type="ECO:0000313" key="10">
    <source>
        <dbReference type="Proteomes" id="UP000031668"/>
    </source>
</evidence>
<dbReference type="PRINTS" id="PR02065">
    <property type="entry name" value="PROTEINDPCD"/>
</dbReference>
<evidence type="ECO:0000313" key="9">
    <source>
        <dbReference type="EMBL" id="KII65580.1"/>
    </source>
</evidence>
<evidence type="ECO:0000256" key="4">
    <source>
        <dbReference type="ARBA" id="ARBA00022759"/>
    </source>
</evidence>
<keyword evidence="3" id="KW-0540">Nuclease</keyword>
<evidence type="ECO:0000256" key="5">
    <source>
        <dbReference type="ARBA" id="ARBA00022801"/>
    </source>
</evidence>
<evidence type="ECO:0000256" key="6">
    <source>
        <dbReference type="ARBA" id="ARBA00022918"/>
    </source>
</evidence>
<dbReference type="OrthoDB" id="10256139at2759"/>
<keyword evidence="7" id="KW-0175">Coiled coil</keyword>
<dbReference type="CDD" id="cd09274">
    <property type="entry name" value="RNase_HI_RT_Ty3"/>
    <property type="match status" value="1"/>
</dbReference>
<organism evidence="9 10">
    <name type="scientific">Thelohanellus kitauei</name>
    <name type="common">Myxosporean</name>
    <dbReference type="NCBI Taxonomy" id="669202"/>
    <lineage>
        <taxon>Eukaryota</taxon>
        <taxon>Metazoa</taxon>
        <taxon>Cnidaria</taxon>
        <taxon>Myxozoa</taxon>
        <taxon>Myxosporea</taxon>
        <taxon>Bivalvulida</taxon>
        <taxon>Platysporina</taxon>
        <taxon>Myxobolidae</taxon>
        <taxon>Thelohanellus</taxon>
    </lineage>
</organism>
<keyword evidence="2" id="KW-0548">Nucleotidyltransferase</keyword>
<name>A0A0C2MMK6_THEKT</name>
<dbReference type="FunFam" id="1.10.340.70:FF:000001">
    <property type="entry name" value="Retrovirus-related Pol polyprotein from transposon gypsy-like Protein"/>
    <property type="match status" value="1"/>
</dbReference>
<dbReference type="InterPro" id="IPR041588">
    <property type="entry name" value="Integrase_H2C2"/>
</dbReference>
<dbReference type="GO" id="GO:0003676">
    <property type="term" value="F:nucleic acid binding"/>
    <property type="evidence" value="ECO:0007669"/>
    <property type="project" value="InterPro"/>
</dbReference>
<gene>
    <name evidence="9" type="ORF">RF11_06100</name>
</gene>
<dbReference type="SUPFAM" id="SSF56672">
    <property type="entry name" value="DNA/RNA polymerases"/>
    <property type="match status" value="1"/>
</dbReference>
<dbReference type="InterPro" id="IPR050951">
    <property type="entry name" value="Retrovirus_Pol_polyprotein"/>
</dbReference>
<dbReference type="InterPro" id="IPR001584">
    <property type="entry name" value="Integrase_cat-core"/>
</dbReference>
<dbReference type="GO" id="GO:0004519">
    <property type="term" value="F:endonuclease activity"/>
    <property type="evidence" value="ECO:0007669"/>
    <property type="project" value="UniProtKB-KW"/>
</dbReference>
<feature type="domain" description="Integrase catalytic" evidence="8">
    <location>
        <begin position="501"/>
        <end position="663"/>
    </location>
</feature>
<keyword evidence="4" id="KW-0255">Endonuclease</keyword>
<evidence type="ECO:0000256" key="7">
    <source>
        <dbReference type="SAM" id="Coils"/>
    </source>
</evidence>
<dbReference type="PANTHER" id="PTHR37984">
    <property type="entry name" value="PROTEIN CBG26694"/>
    <property type="match status" value="1"/>
</dbReference>
<dbReference type="Gene3D" id="1.10.340.70">
    <property type="match status" value="1"/>
</dbReference>
<dbReference type="EMBL" id="JWZT01003766">
    <property type="protein sequence ID" value="KII65580.1"/>
    <property type="molecule type" value="Genomic_DNA"/>
</dbReference>
<keyword evidence="6" id="KW-0695">RNA-directed DNA polymerase</keyword>
<keyword evidence="1" id="KW-0808">Transferase</keyword>
<evidence type="ECO:0000256" key="2">
    <source>
        <dbReference type="ARBA" id="ARBA00022695"/>
    </source>
</evidence>
<accession>A0A0C2MMK6</accession>
<dbReference type="Proteomes" id="UP000031668">
    <property type="component" value="Unassembled WGS sequence"/>
</dbReference>
<comment type="caution">
    <text evidence="9">The sequence shown here is derived from an EMBL/GenBank/DDBJ whole genome shotgun (WGS) entry which is preliminary data.</text>
</comment>
<dbReference type="GO" id="GO:0003964">
    <property type="term" value="F:RNA-directed DNA polymerase activity"/>
    <property type="evidence" value="ECO:0007669"/>
    <property type="project" value="UniProtKB-KW"/>
</dbReference>
<dbReference type="SUPFAM" id="SSF53098">
    <property type="entry name" value="Ribonuclease H-like"/>
    <property type="match status" value="1"/>
</dbReference>
<dbReference type="GO" id="GO:0015074">
    <property type="term" value="P:DNA integration"/>
    <property type="evidence" value="ECO:0007669"/>
    <property type="project" value="InterPro"/>
</dbReference>